<dbReference type="InterPro" id="IPR002347">
    <property type="entry name" value="SDR_fam"/>
</dbReference>
<sequence>MLKDKVCIVTGAASGIGLAVAESFSKDGAKVVMADINEEKLKNESEKIGVDYFKTDLSTREGCKRLVDYTLNKYSKVDVLVNNAGIQHVSPIEDFPEDKWDFMISLMLTAPFLLTKYVWPSMKEQNWGRIININSMHGLRASEFKSAYVSAKHGVSGLTKTAALEGGPYGITVNSICPAYVKTPLVDNQIDDQAKTHGISREKVVEEIMLRKAVVKKLIEPSKIADLVKFLCTDTGDHITGSMMTMDGGWTAN</sequence>
<dbReference type="GO" id="GO:0008206">
    <property type="term" value="P:bile acid metabolic process"/>
    <property type="evidence" value="ECO:0007669"/>
    <property type="project" value="UniProtKB-ARBA"/>
</dbReference>
<accession>A0A9Q4FLV8</accession>
<dbReference type="NCBIfam" id="TIGR01963">
    <property type="entry name" value="PHB_DH"/>
    <property type="match status" value="1"/>
</dbReference>
<comment type="caution">
    <text evidence="4">The sequence shown here is derived from an EMBL/GenBank/DDBJ whole genome shotgun (WGS) entry which is preliminary data.</text>
</comment>
<dbReference type="InterPro" id="IPR020904">
    <property type="entry name" value="Sc_DH/Rdtase_CS"/>
</dbReference>
<proteinExistence type="inferred from homology"/>
<keyword evidence="2" id="KW-0560">Oxidoreductase</keyword>
<dbReference type="FunFam" id="3.40.50.720:FF:000084">
    <property type="entry name" value="Short-chain dehydrogenase reductase"/>
    <property type="match status" value="1"/>
</dbReference>
<dbReference type="PANTHER" id="PTHR42879">
    <property type="entry name" value="3-OXOACYL-(ACYL-CARRIER-PROTEIN) REDUCTASE"/>
    <property type="match status" value="1"/>
</dbReference>
<evidence type="ECO:0000256" key="3">
    <source>
        <dbReference type="RuleBase" id="RU000363"/>
    </source>
</evidence>
<gene>
    <name evidence="4" type="ORF">L0P62_06090</name>
</gene>
<dbReference type="PRINTS" id="PR00080">
    <property type="entry name" value="SDRFAMILY"/>
</dbReference>
<dbReference type="Gene3D" id="3.40.50.720">
    <property type="entry name" value="NAD(P)-binding Rossmann-like Domain"/>
    <property type="match status" value="1"/>
</dbReference>
<dbReference type="SUPFAM" id="SSF51735">
    <property type="entry name" value="NAD(P)-binding Rossmann-fold domains"/>
    <property type="match status" value="1"/>
</dbReference>
<name>A0A9Q4FLV8_9FIRM</name>
<reference evidence="4" key="1">
    <citation type="submission" date="2022-01" db="EMBL/GenBank/DDBJ databases">
        <title>Collection of gut derived symbiotic bacterial strains cultured from healthy donors.</title>
        <authorList>
            <person name="Lin H."/>
            <person name="Kohout C."/>
            <person name="Waligurski E."/>
            <person name="Pamer E.G."/>
        </authorList>
    </citation>
    <scope>NUCLEOTIDE SEQUENCE</scope>
    <source>
        <strain evidence="4">MSK.14.39</strain>
    </source>
</reference>
<organism evidence="4 5">
    <name type="scientific">Anaerosalibacter bizertensis</name>
    <dbReference type="NCBI Taxonomy" id="932217"/>
    <lineage>
        <taxon>Bacteria</taxon>
        <taxon>Bacillati</taxon>
        <taxon>Bacillota</taxon>
        <taxon>Tissierellia</taxon>
        <taxon>Tissierellales</taxon>
        <taxon>Sporanaerobacteraceae</taxon>
        <taxon>Anaerosalibacter</taxon>
    </lineage>
</organism>
<dbReference type="RefSeq" id="WP_226808475.1">
    <property type="nucleotide sequence ID" value="NZ_JAJBNW010000066.1"/>
</dbReference>
<dbReference type="InterPro" id="IPR036291">
    <property type="entry name" value="NAD(P)-bd_dom_sf"/>
</dbReference>
<comment type="similarity">
    <text evidence="1 3">Belongs to the short-chain dehydrogenases/reductases (SDR) family.</text>
</comment>
<dbReference type="PANTHER" id="PTHR42879:SF2">
    <property type="entry name" value="3-OXOACYL-[ACYL-CARRIER-PROTEIN] REDUCTASE FABG"/>
    <property type="match status" value="1"/>
</dbReference>
<dbReference type="GO" id="GO:0003858">
    <property type="term" value="F:3-hydroxybutyrate dehydrogenase activity"/>
    <property type="evidence" value="ECO:0007669"/>
    <property type="project" value="InterPro"/>
</dbReference>
<keyword evidence="5" id="KW-1185">Reference proteome</keyword>
<dbReference type="InterPro" id="IPR011294">
    <property type="entry name" value="3-OHbutyrate_DH"/>
</dbReference>
<evidence type="ECO:0000313" key="5">
    <source>
        <dbReference type="Proteomes" id="UP001108123"/>
    </source>
</evidence>
<dbReference type="Proteomes" id="UP001108123">
    <property type="component" value="Unassembled WGS sequence"/>
</dbReference>
<protein>
    <submittedName>
        <fullName evidence="4">3-hydroxybutyrate dehydrogenase</fullName>
    </submittedName>
</protein>
<evidence type="ECO:0000256" key="2">
    <source>
        <dbReference type="ARBA" id="ARBA00023002"/>
    </source>
</evidence>
<dbReference type="AlphaFoldDB" id="A0A9Q4FLV8"/>
<dbReference type="Pfam" id="PF00106">
    <property type="entry name" value="adh_short"/>
    <property type="match status" value="1"/>
</dbReference>
<dbReference type="PRINTS" id="PR00081">
    <property type="entry name" value="GDHRDH"/>
</dbReference>
<dbReference type="InterPro" id="IPR050259">
    <property type="entry name" value="SDR"/>
</dbReference>
<evidence type="ECO:0000313" key="4">
    <source>
        <dbReference type="EMBL" id="MCG4565014.1"/>
    </source>
</evidence>
<dbReference type="NCBIfam" id="NF009093">
    <property type="entry name" value="PRK12429.1"/>
    <property type="match status" value="1"/>
</dbReference>
<evidence type="ECO:0000256" key="1">
    <source>
        <dbReference type="ARBA" id="ARBA00006484"/>
    </source>
</evidence>
<dbReference type="EMBL" id="JAKNID010000017">
    <property type="protein sequence ID" value="MCG4565014.1"/>
    <property type="molecule type" value="Genomic_DNA"/>
</dbReference>
<dbReference type="PROSITE" id="PS00061">
    <property type="entry name" value="ADH_SHORT"/>
    <property type="match status" value="1"/>
</dbReference>